<evidence type="ECO:0000313" key="2">
    <source>
        <dbReference type="EMBL" id="KAF3563937.1"/>
    </source>
</evidence>
<proteinExistence type="predicted"/>
<feature type="region of interest" description="Disordered" evidence="1">
    <location>
        <begin position="1"/>
        <end position="21"/>
    </location>
</feature>
<feature type="region of interest" description="Disordered" evidence="1">
    <location>
        <begin position="283"/>
        <end position="304"/>
    </location>
</feature>
<evidence type="ECO:0000256" key="1">
    <source>
        <dbReference type="SAM" id="MobiDB-lite"/>
    </source>
</evidence>
<organism evidence="2 3">
    <name type="scientific">Brassica cretica</name>
    <name type="common">Mustard</name>
    <dbReference type="NCBI Taxonomy" id="69181"/>
    <lineage>
        <taxon>Eukaryota</taxon>
        <taxon>Viridiplantae</taxon>
        <taxon>Streptophyta</taxon>
        <taxon>Embryophyta</taxon>
        <taxon>Tracheophyta</taxon>
        <taxon>Spermatophyta</taxon>
        <taxon>Magnoliopsida</taxon>
        <taxon>eudicotyledons</taxon>
        <taxon>Gunneridae</taxon>
        <taxon>Pentapetalae</taxon>
        <taxon>rosids</taxon>
        <taxon>malvids</taxon>
        <taxon>Brassicales</taxon>
        <taxon>Brassicaceae</taxon>
        <taxon>Brassiceae</taxon>
        <taxon>Brassica</taxon>
    </lineage>
</organism>
<gene>
    <name evidence="2" type="ORF">DY000_02015129</name>
</gene>
<protein>
    <submittedName>
        <fullName evidence="2">Uncharacterized protein</fullName>
    </submittedName>
</protein>
<dbReference type="Proteomes" id="UP000266723">
    <property type="component" value="Unassembled WGS sequence"/>
</dbReference>
<keyword evidence="3" id="KW-1185">Reference proteome</keyword>
<accession>A0ABQ7CV51</accession>
<feature type="region of interest" description="Disordered" evidence="1">
    <location>
        <begin position="109"/>
        <end position="128"/>
    </location>
</feature>
<comment type="caution">
    <text evidence="2">The sequence shown here is derived from an EMBL/GenBank/DDBJ whole genome shotgun (WGS) entry which is preliminary data.</text>
</comment>
<name>A0ABQ7CV51_BRACR</name>
<sequence length="323" mass="35037">MDEQHPDAVPDQRERVRPRKDKEIALEDINFVSEDLLLPGWNLGFTPGDGSGTSEAPLPDDSFANLPPGFTTPASLDEASRREVVAEGSRECGSLIQRLTEVSERRVFRTSRPKRSRGNSSVFRTRLRKESADRLSPIPELSFVRRGKGGGGWNPGFTPGDGSGTSEAPLPNDFFANLPPGFTTPASLDEASRREVVAEGSRLINEGMRVFNSTLDGSFREARLSHFKAEEIERKFIGFPNEVAVESFKDAQDYVGDFCECRGSVGRVDGSSNRGENLRALGTHRGFGGHDGTGADAADEGGEVDEPADSFGALISGYLDLDL</sequence>
<dbReference type="EMBL" id="QGKV02000759">
    <property type="protein sequence ID" value="KAF3563937.1"/>
    <property type="molecule type" value="Genomic_DNA"/>
</dbReference>
<reference evidence="2 3" key="1">
    <citation type="journal article" date="2020" name="BMC Genomics">
        <title>Intraspecific diversification of the crop wild relative Brassica cretica Lam. using demographic model selection.</title>
        <authorList>
            <person name="Kioukis A."/>
            <person name="Michalopoulou V.A."/>
            <person name="Briers L."/>
            <person name="Pirintsos S."/>
            <person name="Studholme D.J."/>
            <person name="Pavlidis P."/>
            <person name="Sarris P.F."/>
        </authorList>
    </citation>
    <scope>NUCLEOTIDE SEQUENCE [LARGE SCALE GENOMIC DNA]</scope>
    <source>
        <strain evidence="3">cv. PFS-1207/04</strain>
    </source>
</reference>
<evidence type="ECO:0000313" key="3">
    <source>
        <dbReference type="Proteomes" id="UP000266723"/>
    </source>
</evidence>
<feature type="region of interest" description="Disordered" evidence="1">
    <location>
        <begin position="42"/>
        <end position="82"/>
    </location>
</feature>